<name>A0A4C1V565_EUMVA</name>
<proteinExistence type="predicted"/>
<keyword evidence="2" id="KW-1185">Reference proteome</keyword>
<dbReference type="AlphaFoldDB" id="A0A4C1V565"/>
<comment type="caution">
    <text evidence="1">The sequence shown here is derived from an EMBL/GenBank/DDBJ whole genome shotgun (WGS) entry which is preliminary data.</text>
</comment>
<evidence type="ECO:0000313" key="2">
    <source>
        <dbReference type="Proteomes" id="UP000299102"/>
    </source>
</evidence>
<gene>
    <name evidence="1" type="ORF">EVAR_24887_1</name>
</gene>
<dbReference type="EMBL" id="BGZK01000282">
    <property type="protein sequence ID" value="GBP33973.1"/>
    <property type="molecule type" value="Genomic_DNA"/>
</dbReference>
<sequence>MRVRNELDSDERLTLASLELWKKEKNQLPPYQLSRRGGIEFAVTSTYLAALQYDSLEELPRPPAQPPS</sequence>
<evidence type="ECO:0000313" key="1">
    <source>
        <dbReference type="EMBL" id="GBP33973.1"/>
    </source>
</evidence>
<dbReference type="Proteomes" id="UP000299102">
    <property type="component" value="Unassembled WGS sequence"/>
</dbReference>
<protein>
    <submittedName>
        <fullName evidence="1">Uncharacterized protein</fullName>
    </submittedName>
</protein>
<organism evidence="1 2">
    <name type="scientific">Eumeta variegata</name>
    <name type="common">Bagworm moth</name>
    <name type="synonym">Eumeta japonica</name>
    <dbReference type="NCBI Taxonomy" id="151549"/>
    <lineage>
        <taxon>Eukaryota</taxon>
        <taxon>Metazoa</taxon>
        <taxon>Ecdysozoa</taxon>
        <taxon>Arthropoda</taxon>
        <taxon>Hexapoda</taxon>
        <taxon>Insecta</taxon>
        <taxon>Pterygota</taxon>
        <taxon>Neoptera</taxon>
        <taxon>Endopterygota</taxon>
        <taxon>Lepidoptera</taxon>
        <taxon>Glossata</taxon>
        <taxon>Ditrysia</taxon>
        <taxon>Tineoidea</taxon>
        <taxon>Psychidae</taxon>
        <taxon>Oiketicinae</taxon>
        <taxon>Eumeta</taxon>
    </lineage>
</organism>
<reference evidence="1 2" key="1">
    <citation type="journal article" date="2019" name="Commun. Biol.">
        <title>The bagworm genome reveals a unique fibroin gene that provides high tensile strength.</title>
        <authorList>
            <person name="Kono N."/>
            <person name="Nakamura H."/>
            <person name="Ohtoshi R."/>
            <person name="Tomita M."/>
            <person name="Numata K."/>
            <person name="Arakawa K."/>
        </authorList>
    </citation>
    <scope>NUCLEOTIDE SEQUENCE [LARGE SCALE GENOMIC DNA]</scope>
</reference>
<accession>A0A4C1V565</accession>